<name>A0A8S0FIS8_ECOLX</name>
<evidence type="ECO:0000256" key="3">
    <source>
        <dbReference type="ARBA" id="ARBA00022475"/>
    </source>
</evidence>
<dbReference type="GO" id="GO:0012505">
    <property type="term" value="C:endomembrane system"/>
    <property type="evidence" value="ECO:0007669"/>
    <property type="project" value="UniProtKB-SubCell"/>
</dbReference>
<evidence type="ECO:0000256" key="11">
    <source>
        <dbReference type="ARBA" id="ARBA00025198"/>
    </source>
</evidence>
<dbReference type="HAMAP" id="MF_01398">
    <property type="entry name" value="ATP_synth_b_bprime"/>
    <property type="match status" value="1"/>
</dbReference>
<reference evidence="18 19" key="1">
    <citation type="submission" date="2020-01" db="EMBL/GenBank/DDBJ databases">
        <title>Dynamics of blaIMP-6 dissemination in carbapenem resistant Enterobacteriacea isolated from regional surveillance in Osaka, Japan.</title>
        <authorList>
            <person name="Abe R."/>
            <person name="Akeda Y."/>
            <person name="Sugawara Y."/>
            <person name="Yamamoto N."/>
            <person name="Tomono K."/>
            <person name="Takeuchi D."/>
            <person name="Kawahara R."/>
            <person name="Hamada S."/>
        </authorList>
    </citation>
    <scope>NUCLEOTIDE SEQUENCE [LARGE SCALE GENOMIC DNA]</scope>
    <source>
        <strain evidence="18 19">E300</strain>
    </source>
</reference>
<comment type="subunit">
    <text evidence="15">F-type ATPases have 2 components, F(1) - the catalytic core - and F(0) - the membrane proton channel. F(1) has five subunits: alpha(3), beta(3), gamma(1), delta(1), epsilon(1). F(0) has three main subunits: a(1), b(2) and c(10-14). The alpha and beta chains form an alternating ring which encloses part of the gamma chain. F(1) is attached to F(0) by a central stalk formed by the gamma and epsilon chains, while a peripheral stalk is formed by the delta and b chains.</text>
</comment>
<keyword evidence="4 15" id="KW-0138">CF(0)</keyword>
<keyword evidence="5 15" id="KW-0812">Transmembrane</keyword>
<feature type="transmembrane region" description="Helical" evidence="15">
    <location>
        <begin position="6"/>
        <end position="26"/>
    </location>
</feature>
<comment type="function">
    <text evidence="11 15">F(1)F(0) ATP synthase produces ATP from ADP in the presence of a proton or sodium gradient. F-type ATPases consist of two structural domains, F(1) containing the extramembraneous catalytic core and F(0) containing the membrane proton channel, linked together by a central stalk and a peripheral stalk. During catalysis, ATP synthesis in the catalytic domain of F(1) is coupled via a rotary mechanism of the central stalk subunits to proton translocation.</text>
</comment>
<dbReference type="PANTHER" id="PTHR33445">
    <property type="entry name" value="ATP SYNTHASE SUBUNIT B', CHLOROPLASTIC"/>
    <property type="match status" value="1"/>
</dbReference>
<gene>
    <name evidence="15 18" type="primary">atpF</name>
    <name evidence="18" type="ORF">EIMP300_09200</name>
</gene>
<sequence length="157" mass="17321">MNLNATILGQAIAFVLFVLFCMKYVWPPLMAAIEKRQKEIADGLASAERAHKDLDLAKASATDQLKKAKAEAQVIIEQANKRRSQILDGEAKAEAEQERTKIVAQAQAEIEAERKRAREELRKQVAILAVAGAEKIIERSVDEAANSDIVDKLVAEL</sequence>
<evidence type="ECO:0000256" key="13">
    <source>
        <dbReference type="ARBA" id="ARBA00026054"/>
    </source>
</evidence>
<dbReference type="NCBIfam" id="TIGR01144">
    <property type="entry name" value="ATP_synt_b"/>
    <property type="match status" value="1"/>
</dbReference>
<evidence type="ECO:0000313" key="18">
    <source>
        <dbReference type="EMBL" id="BBU79520.1"/>
    </source>
</evidence>
<protein>
    <recommendedName>
        <fullName evidence="15">ATP synthase subunit b</fullName>
    </recommendedName>
    <alternativeName>
        <fullName evidence="15">ATP synthase F(0) sector subunit b</fullName>
    </alternativeName>
    <alternativeName>
        <fullName evidence="15">ATPase subunit I</fullName>
    </alternativeName>
    <alternativeName>
        <fullName evidence="15">F-type ATPase subunit b</fullName>
        <shortName evidence="15">F-ATPase subunit b</shortName>
    </alternativeName>
</protein>
<keyword evidence="7 15" id="KW-1133">Transmembrane helix</keyword>
<dbReference type="InterPro" id="IPR005864">
    <property type="entry name" value="ATP_synth_F0_bsu_bac"/>
</dbReference>
<dbReference type="NCBIfam" id="NF004413">
    <property type="entry name" value="PRK05759.1-4"/>
    <property type="match status" value="1"/>
</dbReference>
<dbReference type="Proteomes" id="UP000467488">
    <property type="component" value="Chromosome"/>
</dbReference>
<comment type="subcellular location">
    <subcellularLocation>
        <location evidence="15">Cell membrane</location>
        <topology evidence="15">Single-pass membrane protein</topology>
    </subcellularLocation>
    <subcellularLocation>
        <location evidence="14">Endomembrane system</location>
        <topology evidence="14">Single-pass membrane protein</topology>
    </subcellularLocation>
</comment>
<evidence type="ECO:0000256" key="16">
    <source>
        <dbReference type="RuleBase" id="RU003848"/>
    </source>
</evidence>
<dbReference type="InterPro" id="IPR050059">
    <property type="entry name" value="ATP_synthase_B_chain"/>
</dbReference>
<dbReference type="EMBL" id="AP022360">
    <property type="protein sequence ID" value="BBU79520.1"/>
    <property type="molecule type" value="Genomic_DNA"/>
</dbReference>
<evidence type="ECO:0000256" key="8">
    <source>
        <dbReference type="ARBA" id="ARBA00023065"/>
    </source>
</evidence>
<evidence type="ECO:0000256" key="1">
    <source>
        <dbReference type="ARBA" id="ARBA00005513"/>
    </source>
</evidence>
<dbReference type="GO" id="GO:0005886">
    <property type="term" value="C:plasma membrane"/>
    <property type="evidence" value="ECO:0007669"/>
    <property type="project" value="UniProtKB-SubCell"/>
</dbReference>
<keyword evidence="2 15" id="KW-0813">Transport</keyword>
<dbReference type="Pfam" id="PF00430">
    <property type="entry name" value="ATP-synt_B"/>
    <property type="match status" value="1"/>
</dbReference>
<evidence type="ECO:0000256" key="14">
    <source>
        <dbReference type="ARBA" id="ARBA00037847"/>
    </source>
</evidence>
<dbReference type="AlphaFoldDB" id="A0A8S0FIS8"/>
<dbReference type="NCBIfam" id="NF004411">
    <property type="entry name" value="PRK05759.1-2"/>
    <property type="match status" value="1"/>
</dbReference>
<evidence type="ECO:0000256" key="12">
    <source>
        <dbReference type="ARBA" id="ARBA00025614"/>
    </source>
</evidence>
<accession>A0A8S0FIS8</accession>
<evidence type="ECO:0000256" key="2">
    <source>
        <dbReference type="ARBA" id="ARBA00022448"/>
    </source>
</evidence>
<dbReference type="SUPFAM" id="SSF81573">
    <property type="entry name" value="F1F0 ATP synthase subunit B, membrane domain"/>
    <property type="match status" value="1"/>
</dbReference>
<comment type="function">
    <text evidence="12">Component of the F(0) channel, it forms part of the peripheral stalk, linking F(1) to F(0). The b'-subunit is a diverged and duplicated form of b found in plants and photosynthetic bacteria.</text>
</comment>
<dbReference type="PANTHER" id="PTHR33445:SF1">
    <property type="entry name" value="ATP SYNTHASE SUBUNIT B"/>
    <property type="match status" value="1"/>
</dbReference>
<evidence type="ECO:0000256" key="4">
    <source>
        <dbReference type="ARBA" id="ARBA00022547"/>
    </source>
</evidence>
<evidence type="ECO:0000256" key="6">
    <source>
        <dbReference type="ARBA" id="ARBA00022781"/>
    </source>
</evidence>
<dbReference type="InterPro" id="IPR028987">
    <property type="entry name" value="ATP_synth_B-like_membr_sf"/>
</dbReference>
<proteinExistence type="inferred from homology"/>
<keyword evidence="10 15" id="KW-0066">ATP synthesis</keyword>
<comment type="subunit">
    <text evidence="13">F-type ATPases have 2 components, F(1) - the catalytic core - and F(0) - the membrane proton channel. F(1) has five subunits: alpha(3), beta(3), gamma(1), delta(1), epsilon(1). F(0) has four main subunits: a(1), b(2) and c(10-14). The alpha and beta chains form an alternating ring which encloses part of the gamma chain. F(1) is attached to F(0) by a central stalk formed by the gamma and epsilon chains, while a peripheral stalk is formed by the delta and b chains.</text>
</comment>
<keyword evidence="9 15" id="KW-0472">Membrane</keyword>
<evidence type="ECO:0000256" key="17">
    <source>
        <dbReference type="SAM" id="Coils"/>
    </source>
</evidence>
<keyword evidence="17" id="KW-0175">Coiled coil</keyword>
<evidence type="ECO:0000256" key="10">
    <source>
        <dbReference type="ARBA" id="ARBA00023310"/>
    </source>
</evidence>
<dbReference type="GO" id="GO:0045259">
    <property type="term" value="C:proton-transporting ATP synthase complex"/>
    <property type="evidence" value="ECO:0007669"/>
    <property type="project" value="UniProtKB-KW"/>
</dbReference>
<organism evidence="18 19">
    <name type="scientific">Escherichia coli</name>
    <dbReference type="NCBI Taxonomy" id="562"/>
    <lineage>
        <taxon>Bacteria</taxon>
        <taxon>Pseudomonadati</taxon>
        <taxon>Pseudomonadota</taxon>
        <taxon>Gammaproteobacteria</taxon>
        <taxon>Enterobacterales</taxon>
        <taxon>Enterobacteriaceae</taxon>
        <taxon>Escherichia</taxon>
    </lineage>
</organism>
<dbReference type="Gene3D" id="6.10.250.1580">
    <property type="match status" value="1"/>
</dbReference>
<evidence type="ECO:0000256" key="7">
    <source>
        <dbReference type="ARBA" id="ARBA00022989"/>
    </source>
</evidence>
<dbReference type="GO" id="GO:0046961">
    <property type="term" value="F:proton-transporting ATPase activity, rotational mechanism"/>
    <property type="evidence" value="ECO:0007669"/>
    <property type="project" value="TreeGrafter"/>
</dbReference>
<keyword evidence="3 15" id="KW-1003">Cell membrane</keyword>
<dbReference type="GO" id="GO:0046933">
    <property type="term" value="F:proton-transporting ATP synthase activity, rotational mechanism"/>
    <property type="evidence" value="ECO:0007669"/>
    <property type="project" value="UniProtKB-UniRule"/>
</dbReference>
<keyword evidence="8 15" id="KW-0406">Ion transport</keyword>
<evidence type="ECO:0000313" key="19">
    <source>
        <dbReference type="Proteomes" id="UP000467488"/>
    </source>
</evidence>
<evidence type="ECO:0000256" key="9">
    <source>
        <dbReference type="ARBA" id="ARBA00023136"/>
    </source>
</evidence>
<evidence type="ECO:0000256" key="5">
    <source>
        <dbReference type="ARBA" id="ARBA00022692"/>
    </source>
</evidence>
<evidence type="ECO:0000256" key="15">
    <source>
        <dbReference type="HAMAP-Rule" id="MF_01398"/>
    </source>
</evidence>
<dbReference type="InterPro" id="IPR002146">
    <property type="entry name" value="ATP_synth_b/b'su_bac/chlpt"/>
</dbReference>
<feature type="coiled-coil region" evidence="17">
    <location>
        <begin position="51"/>
        <end position="127"/>
    </location>
</feature>
<comment type="similarity">
    <text evidence="1 15 16">Belongs to the ATPase B chain family.</text>
</comment>
<keyword evidence="6 15" id="KW-0375">Hydrogen ion transport</keyword>
<dbReference type="CDD" id="cd06503">
    <property type="entry name" value="ATP-synt_Fo_b"/>
    <property type="match status" value="1"/>
</dbReference>